<gene>
    <name evidence="8" type="primary">hemA</name>
    <name evidence="17" type="ORF">NS354_07440</name>
</gene>
<comment type="miscellaneous">
    <text evidence="8">During catalysis, the active site Cys acts as a nucleophile attacking the alpha-carbonyl group of tRNA-bound glutamate with the formation of a thioester intermediate between enzyme and glutamate, and the concomitant release of tRNA(Glu). The thioester intermediate is finally reduced by direct hydride transfer from NADPH, to form the product GSA.</text>
</comment>
<name>A0A147ENH6_9MICO</name>
<evidence type="ECO:0000256" key="5">
    <source>
        <dbReference type="ARBA" id="ARBA00023002"/>
    </source>
</evidence>
<comment type="domain">
    <text evidence="8">Possesses an unusual extended V-shaped dimeric structure with each monomer consisting of three distinct domains arranged along a curved 'spinal' alpha-helix. The N-terminal catalytic domain specifically recognizes the glutamate moiety of the substrate. The second domain is the NADPH-binding domain, and the third C-terminal domain is responsible for dimerization.</text>
</comment>
<evidence type="ECO:0000259" key="16">
    <source>
        <dbReference type="Pfam" id="PF05201"/>
    </source>
</evidence>
<dbReference type="AlphaFoldDB" id="A0A147ENH6"/>
<dbReference type="RefSeq" id="WP_058593930.1">
    <property type="nucleotide sequence ID" value="NZ_LDRK01000038.1"/>
</dbReference>
<evidence type="ECO:0000256" key="12">
    <source>
        <dbReference type="PIRSR" id="PIRSR000445-4"/>
    </source>
</evidence>
<dbReference type="OrthoDB" id="110209at2"/>
<dbReference type="EC" id="1.2.1.70" evidence="3 8"/>
<feature type="domain" description="Tetrapyrrole biosynthesis glutamyl-tRNA reductase dimerisation" evidence="14">
    <location>
        <begin position="320"/>
        <end position="418"/>
    </location>
</feature>
<dbReference type="InterPro" id="IPR036343">
    <property type="entry name" value="GluRdtase_N_sf"/>
</dbReference>
<comment type="caution">
    <text evidence="17">The sequence shown here is derived from an EMBL/GenBank/DDBJ whole genome shotgun (WGS) entry which is preliminary data.</text>
</comment>
<dbReference type="HAMAP" id="MF_00087">
    <property type="entry name" value="Glu_tRNA_reductase"/>
    <property type="match status" value="1"/>
</dbReference>
<dbReference type="InterPro" id="IPR015896">
    <property type="entry name" value="4pyrrol_synth_GluRdtase_dimer"/>
</dbReference>
<dbReference type="GO" id="GO:0050661">
    <property type="term" value="F:NADP binding"/>
    <property type="evidence" value="ECO:0007669"/>
    <property type="project" value="InterPro"/>
</dbReference>
<feature type="binding site" evidence="8 10">
    <location>
        <begin position="45"/>
        <end position="48"/>
    </location>
    <ligand>
        <name>substrate</name>
    </ligand>
</feature>
<dbReference type="InterPro" id="IPR015895">
    <property type="entry name" value="4pyrrol_synth_GluRdtase_N"/>
</dbReference>
<comment type="catalytic activity">
    <reaction evidence="7 8 13">
        <text>(S)-4-amino-5-oxopentanoate + tRNA(Glu) + NADP(+) = L-glutamyl-tRNA(Glu) + NADPH + H(+)</text>
        <dbReference type="Rhea" id="RHEA:12344"/>
        <dbReference type="Rhea" id="RHEA-COMP:9663"/>
        <dbReference type="Rhea" id="RHEA-COMP:9680"/>
        <dbReference type="ChEBI" id="CHEBI:15378"/>
        <dbReference type="ChEBI" id="CHEBI:57501"/>
        <dbReference type="ChEBI" id="CHEBI:57783"/>
        <dbReference type="ChEBI" id="CHEBI:58349"/>
        <dbReference type="ChEBI" id="CHEBI:78442"/>
        <dbReference type="ChEBI" id="CHEBI:78520"/>
        <dbReference type="EC" id="1.2.1.70"/>
    </reaction>
</comment>
<keyword evidence="18" id="KW-1185">Reference proteome</keyword>
<dbReference type="Gene3D" id="3.30.460.30">
    <property type="entry name" value="Glutamyl-tRNA reductase, N-terminal domain"/>
    <property type="match status" value="1"/>
</dbReference>
<dbReference type="NCBIfam" id="NF000750">
    <property type="entry name" value="PRK00045.3-4"/>
    <property type="match status" value="1"/>
</dbReference>
<dbReference type="SUPFAM" id="SSF69075">
    <property type="entry name" value="Glutamyl tRNA-reductase dimerization domain"/>
    <property type="match status" value="1"/>
</dbReference>
<keyword evidence="4 8" id="KW-0521">NADP</keyword>
<keyword evidence="5 8" id="KW-0560">Oxidoreductase</keyword>
<evidence type="ECO:0000256" key="6">
    <source>
        <dbReference type="ARBA" id="ARBA00023244"/>
    </source>
</evidence>
<feature type="active site" description="Nucleophile" evidence="8 9">
    <location>
        <position position="46"/>
    </location>
</feature>
<organism evidence="17 18">
    <name type="scientific">Leucobacter chromiiresistens</name>
    <dbReference type="NCBI Taxonomy" id="1079994"/>
    <lineage>
        <taxon>Bacteria</taxon>
        <taxon>Bacillati</taxon>
        <taxon>Actinomycetota</taxon>
        <taxon>Actinomycetes</taxon>
        <taxon>Micrococcales</taxon>
        <taxon>Microbacteriaceae</taxon>
        <taxon>Leucobacter</taxon>
    </lineage>
</organism>
<evidence type="ECO:0000256" key="3">
    <source>
        <dbReference type="ARBA" id="ARBA00012970"/>
    </source>
</evidence>
<evidence type="ECO:0000259" key="15">
    <source>
        <dbReference type="Pfam" id="PF01488"/>
    </source>
</evidence>
<evidence type="ECO:0000256" key="9">
    <source>
        <dbReference type="PIRSR" id="PIRSR000445-1"/>
    </source>
</evidence>
<dbReference type="PATRIC" id="fig|1079994.3.peg.1613"/>
<dbReference type="NCBIfam" id="TIGR01035">
    <property type="entry name" value="hemA"/>
    <property type="match status" value="1"/>
</dbReference>
<evidence type="ECO:0000256" key="1">
    <source>
        <dbReference type="ARBA" id="ARBA00005059"/>
    </source>
</evidence>
<evidence type="ECO:0000256" key="10">
    <source>
        <dbReference type="PIRSR" id="PIRSR000445-2"/>
    </source>
</evidence>
<dbReference type="UniPathway" id="UPA00251">
    <property type="reaction ID" value="UER00316"/>
</dbReference>
<feature type="binding site" evidence="8 10">
    <location>
        <begin position="108"/>
        <end position="110"/>
    </location>
    <ligand>
        <name>substrate</name>
    </ligand>
</feature>
<evidence type="ECO:0000256" key="8">
    <source>
        <dbReference type="HAMAP-Rule" id="MF_00087"/>
    </source>
</evidence>
<feature type="domain" description="Glutamyl-tRNA reductase N-terminal" evidence="16">
    <location>
        <begin position="6"/>
        <end position="150"/>
    </location>
</feature>
<evidence type="ECO:0000256" key="4">
    <source>
        <dbReference type="ARBA" id="ARBA00022857"/>
    </source>
</evidence>
<protein>
    <recommendedName>
        <fullName evidence="3 8">Glutamyl-tRNA reductase</fullName>
        <shortName evidence="8">GluTR</shortName>
        <ecNumber evidence="3 8">1.2.1.70</ecNumber>
    </recommendedName>
</protein>
<evidence type="ECO:0000256" key="7">
    <source>
        <dbReference type="ARBA" id="ARBA00047464"/>
    </source>
</evidence>
<keyword evidence="6 8" id="KW-0627">Porphyrin biosynthesis</keyword>
<comment type="function">
    <text evidence="8">Catalyzes the NADPH-dependent reduction of glutamyl-tRNA(Glu) to glutamate 1-semialdehyde (GSA).</text>
</comment>
<evidence type="ECO:0000259" key="14">
    <source>
        <dbReference type="Pfam" id="PF00745"/>
    </source>
</evidence>
<dbReference type="Gene3D" id="3.40.50.720">
    <property type="entry name" value="NAD(P)-binding Rossmann-like Domain"/>
    <property type="match status" value="1"/>
</dbReference>
<dbReference type="Proteomes" id="UP000070810">
    <property type="component" value="Unassembled WGS sequence"/>
</dbReference>
<reference evidence="17 18" key="1">
    <citation type="journal article" date="2016" name="Front. Microbiol.">
        <title>Genomic Resource of Rice Seed Associated Bacteria.</title>
        <authorList>
            <person name="Midha S."/>
            <person name="Bansal K."/>
            <person name="Sharma S."/>
            <person name="Kumar N."/>
            <person name="Patil P.P."/>
            <person name="Chaudhry V."/>
            <person name="Patil P.B."/>
        </authorList>
    </citation>
    <scope>NUCLEOTIDE SEQUENCE [LARGE SCALE GENOMIC DNA]</scope>
    <source>
        <strain evidence="17 18">NS354</strain>
    </source>
</reference>
<dbReference type="Pfam" id="PF00745">
    <property type="entry name" value="GlutR_dimer"/>
    <property type="match status" value="1"/>
</dbReference>
<feature type="binding site" evidence="8 10">
    <location>
        <position position="114"/>
    </location>
    <ligand>
        <name>substrate</name>
    </ligand>
</feature>
<accession>A0A147ENH6</accession>
<dbReference type="InterPro" id="IPR036453">
    <property type="entry name" value="GluRdtase_dimer_dom_sf"/>
</dbReference>
<evidence type="ECO:0000313" key="18">
    <source>
        <dbReference type="Proteomes" id="UP000070810"/>
    </source>
</evidence>
<feature type="binding site" evidence="8 11">
    <location>
        <begin position="183"/>
        <end position="188"/>
    </location>
    <ligand>
        <name>NADP(+)</name>
        <dbReference type="ChEBI" id="CHEBI:58349"/>
    </ligand>
</feature>
<evidence type="ECO:0000313" key="17">
    <source>
        <dbReference type="EMBL" id="KTR85880.1"/>
    </source>
</evidence>
<feature type="binding site" evidence="8 10">
    <location>
        <position position="103"/>
    </location>
    <ligand>
        <name>substrate</name>
    </ligand>
</feature>
<dbReference type="GO" id="GO:0019353">
    <property type="term" value="P:protoporphyrinogen IX biosynthetic process from glutamate"/>
    <property type="evidence" value="ECO:0007669"/>
    <property type="project" value="TreeGrafter"/>
</dbReference>
<feature type="domain" description="Quinate/shikimate 5-dehydrogenase/glutamyl-tRNA reductase" evidence="15">
    <location>
        <begin position="166"/>
        <end position="305"/>
    </location>
</feature>
<dbReference type="SUPFAM" id="SSF51735">
    <property type="entry name" value="NAD(P)-binding Rossmann-fold domains"/>
    <property type="match status" value="1"/>
</dbReference>
<evidence type="ECO:0000256" key="11">
    <source>
        <dbReference type="PIRSR" id="PIRSR000445-3"/>
    </source>
</evidence>
<dbReference type="InterPro" id="IPR036291">
    <property type="entry name" value="NAD(P)-bd_dom_sf"/>
</dbReference>
<comment type="similarity">
    <text evidence="2 8 13">Belongs to the glutamyl-tRNA reductase family.</text>
</comment>
<dbReference type="PANTHER" id="PTHR43013:SF1">
    <property type="entry name" value="GLUTAMYL-TRNA REDUCTASE"/>
    <property type="match status" value="1"/>
</dbReference>
<feature type="site" description="Important for activity" evidence="8 12">
    <location>
        <position position="93"/>
    </location>
</feature>
<proteinExistence type="inferred from homology"/>
<dbReference type="InterPro" id="IPR000343">
    <property type="entry name" value="4pyrrol_synth_GluRdtase"/>
</dbReference>
<dbReference type="Pfam" id="PF05201">
    <property type="entry name" value="GlutR_N"/>
    <property type="match status" value="1"/>
</dbReference>
<dbReference type="PIRSF" id="PIRSF000445">
    <property type="entry name" value="4pyrrol_synth_GluRdtase"/>
    <property type="match status" value="1"/>
</dbReference>
<dbReference type="Pfam" id="PF01488">
    <property type="entry name" value="Shikimate_DH"/>
    <property type="match status" value="1"/>
</dbReference>
<dbReference type="PANTHER" id="PTHR43013">
    <property type="entry name" value="GLUTAMYL-TRNA REDUCTASE"/>
    <property type="match status" value="1"/>
</dbReference>
<sequence>MLLCLSFDHRGCSFPLLERLTGRTREITEALTAAPDTEGVVVLSTCNRFEVYAQAPRDTSAELVEQISRTAGVPASSLSMAADVEVDHRAAEHLFAVASGLKSAVVGEEEIAGQVRRAHVEARERGTVTHHLERLFQTATRTSRTVKHRTEIHSQGRSLVRLALRLAEIRVPSWEDARILLIGTGAYAGATIAALRSRGAERISVHSPSGRAADYAERHELTAVDPGELRRALDAADVIIACSRTEEPLLSEADFAQADDAAADRGGAEPEASRSSRLLIDLGMPRNIDPAVARIDGIELLDLETIAKHAPITELGTEHEALEIVHDAAVEFGASQAERDTLPVLLALRGHVNAILEEELCRARRGDDADDATSADVEAALRRLTGRLLHAPTTRIRSLGREGRASEASDALSALFGLESADRG</sequence>
<dbReference type="GO" id="GO:0008883">
    <property type="term" value="F:glutamyl-tRNA reductase activity"/>
    <property type="evidence" value="ECO:0007669"/>
    <property type="project" value="UniProtKB-UniRule"/>
</dbReference>
<comment type="pathway">
    <text evidence="1 8 13">Porphyrin-containing compound metabolism; protoporphyrin-IX biosynthesis; 5-aminolevulinate from L-glutamyl-tRNA(Glu): step 1/2.</text>
</comment>
<dbReference type="SUPFAM" id="SSF69742">
    <property type="entry name" value="Glutamyl tRNA-reductase catalytic, N-terminal domain"/>
    <property type="match status" value="1"/>
</dbReference>
<dbReference type="InterPro" id="IPR006151">
    <property type="entry name" value="Shikm_DH/Glu-tRNA_Rdtase"/>
</dbReference>
<comment type="subunit">
    <text evidence="8">Homodimer.</text>
</comment>
<evidence type="ECO:0000256" key="13">
    <source>
        <dbReference type="RuleBase" id="RU000584"/>
    </source>
</evidence>
<dbReference type="EMBL" id="LDRK01000038">
    <property type="protein sequence ID" value="KTR85880.1"/>
    <property type="molecule type" value="Genomic_DNA"/>
</dbReference>
<evidence type="ECO:0000256" key="2">
    <source>
        <dbReference type="ARBA" id="ARBA00005916"/>
    </source>
</evidence>